<gene>
    <name evidence="2" type="ORF">JAAARDRAFT_192446</name>
</gene>
<accession>A0A067PYB9</accession>
<evidence type="ECO:0000259" key="1">
    <source>
        <dbReference type="Pfam" id="PF01261"/>
    </source>
</evidence>
<dbReference type="Gene3D" id="3.20.20.150">
    <property type="entry name" value="Divalent-metal-dependent TIM barrel enzymes"/>
    <property type="match status" value="1"/>
</dbReference>
<keyword evidence="3" id="KW-1185">Reference proteome</keyword>
<reference evidence="3" key="1">
    <citation type="journal article" date="2014" name="Proc. Natl. Acad. Sci. U.S.A.">
        <title>Extensive sampling of basidiomycete genomes demonstrates inadequacy of the white-rot/brown-rot paradigm for wood decay fungi.</title>
        <authorList>
            <person name="Riley R."/>
            <person name="Salamov A.A."/>
            <person name="Brown D.W."/>
            <person name="Nagy L.G."/>
            <person name="Floudas D."/>
            <person name="Held B.W."/>
            <person name="Levasseur A."/>
            <person name="Lombard V."/>
            <person name="Morin E."/>
            <person name="Otillar R."/>
            <person name="Lindquist E.A."/>
            <person name="Sun H."/>
            <person name="LaButti K.M."/>
            <person name="Schmutz J."/>
            <person name="Jabbour D."/>
            <person name="Luo H."/>
            <person name="Baker S.E."/>
            <person name="Pisabarro A.G."/>
            <person name="Walton J.D."/>
            <person name="Blanchette R.A."/>
            <person name="Henrissat B."/>
            <person name="Martin F."/>
            <person name="Cullen D."/>
            <person name="Hibbett D.S."/>
            <person name="Grigoriev I.V."/>
        </authorList>
    </citation>
    <scope>NUCLEOTIDE SEQUENCE [LARGE SCALE GENOMIC DNA]</scope>
    <source>
        <strain evidence="3">MUCL 33604</strain>
    </source>
</reference>
<dbReference type="HOGENOM" id="CLU_035063_0_2_1"/>
<dbReference type="SUPFAM" id="SSF51658">
    <property type="entry name" value="Xylose isomerase-like"/>
    <property type="match status" value="1"/>
</dbReference>
<dbReference type="InterPro" id="IPR050312">
    <property type="entry name" value="IolE/XylAMocC-like"/>
</dbReference>
<dbReference type="InParanoid" id="A0A067PYB9"/>
<sequence length="369" mass="41456">MSSLQSIQTAYCTDSAGMHPSHTLPIKLRAIAAAGFSSVEIAFPNLEAYAKQQHQEYQKIDNSGRGDVEVLCKVARKVRGMCEELGLEVLALHPFSQFEGYEDVSKREEGFARAQTWFKVMNALNCQMLQVGSSNDPSISSDYEIIARDLRQLADEAAAQEPPIRIAYEMWAWGVHVNTWEDTWDICQRVDRPNFGLCLDTFQICARAYADPTSPSGLLTNPPASLRLTHSLTHLTSSLAPHKDKIFYLQISDATRSSPSHIASPHVAASFGVEELKEEAKNGGRDVLYVWSDKWRPLPFMEEGYGGYLPVGDVVRAVLETGWRGPWSYEVFYEKEMGKDDPSVPNRWTRAARKSHERLVEELGKKVLD</sequence>
<dbReference type="AlphaFoldDB" id="A0A067PYB9"/>
<protein>
    <recommendedName>
        <fullName evidence="1">Xylose isomerase-like TIM barrel domain-containing protein</fullName>
    </recommendedName>
</protein>
<dbReference type="OrthoDB" id="5360893at2759"/>
<dbReference type="PANTHER" id="PTHR12110">
    <property type="entry name" value="HYDROXYPYRUVATE ISOMERASE"/>
    <property type="match status" value="1"/>
</dbReference>
<evidence type="ECO:0000313" key="3">
    <source>
        <dbReference type="Proteomes" id="UP000027265"/>
    </source>
</evidence>
<dbReference type="Proteomes" id="UP000027265">
    <property type="component" value="Unassembled WGS sequence"/>
</dbReference>
<feature type="domain" description="Xylose isomerase-like TIM barrel" evidence="1">
    <location>
        <begin position="28"/>
        <end position="344"/>
    </location>
</feature>
<dbReference type="STRING" id="933084.A0A067PYB9"/>
<dbReference type="EMBL" id="KL197716">
    <property type="protein sequence ID" value="KDQ58865.1"/>
    <property type="molecule type" value="Genomic_DNA"/>
</dbReference>
<dbReference type="Pfam" id="PF01261">
    <property type="entry name" value="AP_endonuc_2"/>
    <property type="match status" value="1"/>
</dbReference>
<proteinExistence type="predicted"/>
<dbReference type="PANTHER" id="PTHR12110:SF56">
    <property type="entry name" value="DEHYDRATASE, PUTATIVE (AFU_ORTHOLOGUE AFUA_6G08740)-RELATED"/>
    <property type="match status" value="1"/>
</dbReference>
<name>A0A067PYB9_9AGAM</name>
<dbReference type="InterPro" id="IPR036237">
    <property type="entry name" value="Xyl_isomerase-like_sf"/>
</dbReference>
<evidence type="ECO:0000313" key="2">
    <source>
        <dbReference type="EMBL" id="KDQ58865.1"/>
    </source>
</evidence>
<dbReference type="InterPro" id="IPR013022">
    <property type="entry name" value="Xyl_isomerase-like_TIM-brl"/>
</dbReference>
<organism evidence="2 3">
    <name type="scientific">Jaapia argillacea MUCL 33604</name>
    <dbReference type="NCBI Taxonomy" id="933084"/>
    <lineage>
        <taxon>Eukaryota</taxon>
        <taxon>Fungi</taxon>
        <taxon>Dikarya</taxon>
        <taxon>Basidiomycota</taxon>
        <taxon>Agaricomycotina</taxon>
        <taxon>Agaricomycetes</taxon>
        <taxon>Agaricomycetidae</taxon>
        <taxon>Jaapiales</taxon>
        <taxon>Jaapiaceae</taxon>
        <taxon>Jaapia</taxon>
    </lineage>
</organism>